<comment type="caution">
    <text evidence="2">The sequence shown here is derived from an EMBL/GenBank/DDBJ whole genome shotgun (WGS) entry which is preliminary data.</text>
</comment>
<keyword evidence="3" id="KW-1185">Reference proteome</keyword>
<evidence type="ECO:0000256" key="1">
    <source>
        <dbReference type="SAM" id="Phobius"/>
    </source>
</evidence>
<dbReference type="RefSeq" id="WP_188391367.1">
    <property type="nucleotide sequence ID" value="NZ_BMEV01000014.1"/>
</dbReference>
<feature type="transmembrane region" description="Helical" evidence="1">
    <location>
        <begin position="286"/>
        <end position="305"/>
    </location>
</feature>
<dbReference type="Proteomes" id="UP000602050">
    <property type="component" value="Unassembled WGS sequence"/>
</dbReference>
<feature type="transmembrane region" description="Helical" evidence="1">
    <location>
        <begin position="136"/>
        <end position="159"/>
    </location>
</feature>
<feature type="transmembrane region" description="Helical" evidence="1">
    <location>
        <begin position="311"/>
        <end position="330"/>
    </location>
</feature>
<evidence type="ECO:0000313" key="2">
    <source>
        <dbReference type="EMBL" id="GGH73220.1"/>
    </source>
</evidence>
<gene>
    <name evidence="2" type="primary">ecsB</name>
    <name evidence="2" type="ORF">GCM10010978_10880</name>
</gene>
<evidence type="ECO:0000313" key="3">
    <source>
        <dbReference type="Proteomes" id="UP000602050"/>
    </source>
</evidence>
<reference evidence="2" key="2">
    <citation type="submission" date="2020-09" db="EMBL/GenBank/DDBJ databases">
        <authorList>
            <person name="Sun Q."/>
            <person name="Zhou Y."/>
        </authorList>
    </citation>
    <scope>NUCLEOTIDE SEQUENCE</scope>
    <source>
        <strain evidence="2">CGMCC 1.12360</strain>
    </source>
</reference>
<dbReference type="EMBL" id="BMEV01000014">
    <property type="protein sequence ID" value="GGH73220.1"/>
    <property type="molecule type" value="Genomic_DNA"/>
</dbReference>
<dbReference type="Pfam" id="PF05975">
    <property type="entry name" value="EcsB"/>
    <property type="match status" value="1"/>
</dbReference>
<dbReference type="PIRSF" id="PIRSF037259">
    <property type="entry name" value="EcsB_ABC"/>
    <property type="match status" value="1"/>
</dbReference>
<feature type="transmembrane region" description="Helical" evidence="1">
    <location>
        <begin position="103"/>
        <end position="129"/>
    </location>
</feature>
<feature type="transmembrane region" description="Helical" evidence="1">
    <location>
        <begin position="179"/>
        <end position="206"/>
    </location>
</feature>
<sequence>MFNSSDFFKKRFSSHMKELSRYLRYIFNGHLIIVMLFLVSALAVYYQQWLMQIPQNFPGPFIISIVFAFVISYSPVRTLLKEPDLYFLIVAEDRMNAYFRNTLVYSFVIQLYLVFLAAAVMGPLYFAVFPDRTGRIYLLTLIIIFILKFANLIANWWMLKVRDRSIRTVDLTARSFLNLVLMYFLVRGEMLFAALVTLLFVSIFLYDYRLSKRQLGIQWELLLEKDQSRMQSFYRAANMFAEVPQVKSKVKERKWLVSLLTKGIPFHNEKTYDYLYRITFVRSSDYIGMYLRLLILGGVCILFVPNMWVRVVFSVLFVYLSCFQMMSLYQHHRLILWIDLYPLESHFRKNALVKLLYQLSVLQIIIYGGIFLFMHDVRGAVIALAACSVFILLFMNGYVKRKLAM</sequence>
<accession>A0A8J2ZRN0</accession>
<dbReference type="AlphaFoldDB" id="A0A8J2ZRN0"/>
<name>A0A8J2ZRN0_9BACI</name>
<feature type="transmembrane region" description="Helical" evidence="1">
    <location>
        <begin position="351"/>
        <end position="374"/>
    </location>
</feature>
<proteinExistence type="predicted"/>
<feature type="transmembrane region" description="Helical" evidence="1">
    <location>
        <begin position="380"/>
        <end position="399"/>
    </location>
</feature>
<keyword evidence="1" id="KW-0472">Membrane</keyword>
<organism evidence="2 3">
    <name type="scientific">Compostibacillus humi</name>
    <dbReference type="NCBI Taxonomy" id="1245525"/>
    <lineage>
        <taxon>Bacteria</taxon>
        <taxon>Bacillati</taxon>
        <taxon>Bacillota</taxon>
        <taxon>Bacilli</taxon>
        <taxon>Bacillales</taxon>
        <taxon>Bacillaceae</taxon>
        <taxon>Compostibacillus</taxon>
    </lineage>
</organism>
<feature type="transmembrane region" description="Helical" evidence="1">
    <location>
        <begin position="57"/>
        <end position="76"/>
    </location>
</feature>
<dbReference type="GO" id="GO:0016020">
    <property type="term" value="C:membrane"/>
    <property type="evidence" value="ECO:0007669"/>
    <property type="project" value="InterPro"/>
</dbReference>
<protein>
    <submittedName>
        <fullName evidence="2">ABC transporter permease</fullName>
    </submittedName>
</protein>
<keyword evidence="1" id="KW-0812">Transmembrane</keyword>
<keyword evidence="1" id="KW-1133">Transmembrane helix</keyword>
<reference evidence="2" key="1">
    <citation type="journal article" date="2014" name="Int. J. Syst. Evol. Microbiol.">
        <title>Complete genome sequence of Corynebacterium casei LMG S-19264T (=DSM 44701T), isolated from a smear-ripened cheese.</title>
        <authorList>
            <consortium name="US DOE Joint Genome Institute (JGI-PGF)"/>
            <person name="Walter F."/>
            <person name="Albersmeier A."/>
            <person name="Kalinowski J."/>
            <person name="Ruckert C."/>
        </authorList>
    </citation>
    <scope>NUCLEOTIDE SEQUENCE</scope>
    <source>
        <strain evidence="2">CGMCC 1.12360</strain>
    </source>
</reference>
<feature type="transmembrane region" description="Helical" evidence="1">
    <location>
        <begin position="22"/>
        <end position="45"/>
    </location>
</feature>
<dbReference type="InterPro" id="IPR010288">
    <property type="entry name" value="EcsB_ABC"/>
</dbReference>